<dbReference type="RefSeq" id="WP_166052227.1">
    <property type="nucleotide sequence ID" value="NZ_JAAMPJ010000010.1"/>
</dbReference>
<dbReference type="AlphaFoldDB" id="A0A7C9W123"/>
<comment type="caution">
    <text evidence="1">The sequence shown here is derived from an EMBL/GenBank/DDBJ whole genome shotgun (WGS) entry which is preliminary data.</text>
</comment>
<organism evidence="1 2">
    <name type="scientific">Lentzea alba</name>
    <dbReference type="NCBI Taxonomy" id="2714351"/>
    <lineage>
        <taxon>Bacteria</taxon>
        <taxon>Bacillati</taxon>
        <taxon>Actinomycetota</taxon>
        <taxon>Actinomycetes</taxon>
        <taxon>Pseudonocardiales</taxon>
        <taxon>Pseudonocardiaceae</taxon>
        <taxon>Lentzea</taxon>
    </lineage>
</organism>
<accession>A0A7C9W123</accession>
<dbReference type="Proteomes" id="UP000481360">
    <property type="component" value="Unassembled WGS sequence"/>
</dbReference>
<dbReference type="EMBL" id="JAAMPJ010000010">
    <property type="protein sequence ID" value="NGY63641.1"/>
    <property type="molecule type" value="Genomic_DNA"/>
</dbReference>
<proteinExistence type="predicted"/>
<keyword evidence="2" id="KW-1185">Reference proteome</keyword>
<protein>
    <submittedName>
        <fullName evidence="1">Uncharacterized protein</fullName>
    </submittedName>
</protein>
<evidence type="ECO:0000313" key="2">
    <source>
        <dbReference type="Proteomes" id="UP000481360"/>
    </source>
</evidence>
<sequence length="134" mass="15231">MNPGVPLKRAGFFESADEVTAARAAAEHDWESSAVRYLEHGTVFMASPSWEDDLLDEQAGEICQLALRTDGEWIWPNSLAYYVRNYHVELPREFLDRMAARSWVAPELEQVEVDEISRRHRGEQGLEDSAPVAL</sequence>
<name>A0A7C9W123_9PSEU</name>
<reference evidence="1 2" key="1">
    <citation type="submission" date="2020-03" db="EMBL/GenBank/DDBJ databases">
        <title>Isolation and identification of active actinomycetes.</title>
        <authorList>
            <person name="Sun X."/>
        </authorList>
    </citation>
    <scope>NUCLEOTIDE SEQUENCE [LARGE SCALE GENOMIC DNA]</scope>
    <source>
        <strain evidence="1 2">NEAU-D13</strain>
    </source>
</reference>
<gene>
    <name evidence="1" type="ORF">G7043_32455</name>
</gene>
<evidence type="ECO:0000313" key="1">
    <source>
        <dbReference type="EMBL" id="NGY63641.1"/>
    </source>
</evidence>